<feature type="transmembrane region" description="Helical" evidence="2">
    <location>
        <begin position="57"/>
        <end position="77"/>
    </location>
</feature>
<keyword evidence="4" id="KW-1185">Reference proteome</keyword>
<feature type="transmembrane region" description="Helical" evidence="2">
    <location>
        <begin position="89"/>
        <end position="114"/>
    </location>
</feature>
<keyword evidence="2" id="KW-0472">Membrane</keyword>
<accession>A0A5N5QR56</accession>
<organism evidence="3 4">
    <name type="scientific">Ceratobasidium theobromae</name>
    <dbReference type="NCBI Taxonomy" id="1582974"/>
    <lineage>
        <taxon>Eukaryota</taxon>
        <taxon>Fungi</taxon>
        <taxon>Dikarya</taxon>
        <taxon>Basidiomycota</taxon>
        <taxon>Agaricomycotina</taxon>
        <taxon>Agaricomycetes</taxon>
        <taxon>Cantharellales</taxon>
        <taxon>Ceratobasidiaceae</taxon>
        <taxon>Ceratobasidium</taxon>
    </lineage>
</organism>
<sequence>MDVARRTLAGTATIRFMALAAGSAFTALSLRPAFIPLIFILSILLNYIQANVGRPQFAWRCFVLLATLSVATLTAFWRSTWSALSAQNFLSGGALLVVSLTFCFVALVPIVIHARARAYVGSQSPLSGLLLFPTLWATTWSLFVYISPLGRIGTWSPMTGMEAYAWVTPIFGQAGIDYVTALWAVVLAEFTGKWIMGPEVEGNHESPGHGDCEDFLTPRNNSTHDSRQGHSSKLYILGLLMLGVIPSYYTPILPLPIHSENVTELTVSCVFPYVYDAGRRPSLADYLAETRTQASRAKVVLWPEGAVSFRTDKERVDVLEEVSKIANQQKAWIGIGYEQEFSNGKEQVLGKRVRGHNGLVVIGPDVQPVTYIKRKLVPLVESFSFESSIDPPPRYPILLPMPKSHPKSDKENWPRTIPISSAICLDVSAPLATSVPVNQTDLAPPALILAPARTWHPEVGKAMFQHASMRAIEQGTSILWCDGGEGGVSGVGGLASQGLGLVGGIGQVGTGGSWVNTIGIPFPYDANTFTPTWYARWGDLSIIFLSWAMLGVGPMAPAVRQVSRLAGLVVGRLRHGGNDQVTQHNEATPLLIDTA</sequence>
<dbReference type="SUPFAM" id="SSF56317">
    <property type="entry name" value="Carbon-nitrogen hydrolase"/>
    <property type="match status" value="1"/>
</dbReference>
<evidence type="ECO:0008006" key="5">
    <source>
        <dbReference type="Google" id="ProtNLM"/>
    </source>
</evidence>
<reference evidence="3 4" key="1">
    <citation type="journal article" date="2019" name="Fungal Biol. Biotechnol.">
        <title>Draft genome sequence of fastidious pathogen Ceratobasidium theobromae, which causes vascular-streak dieback in Theobroma cacao.</title>
        <authorList>
            <person name="Ali S.S."/>
            <person name="Asman A."/>
            <person name="Shao J."/>
            <person name="Firmansyah A.P."/>
            <person name="Susilo A.W."/>
            <person name="Rosmana A."/>
            <person name="McMahon P."/>
            <person name="Junaid M."/>
            <person name="Guest D."/>
            <person name="Kheng T.Y."/>
            <person name="Meinhardt L.W."/>
            <person name="Bailey B.A."/>
        </authorList>
    </citation>
    <scope>NUCLEOTIDE SEQUENCE [LARGE SCALE GENOMIC DNA]</scope>
    <source>
        <strain evidence="3 4">CT2</strain>
    </source>
</reference>
<dbReference type="Gene3D" id="3.60.110.10">
    <property type="entry name" value="Carbon-nitrogen hydrolase"/>
    <property type="match status" value="1"/>
</dbReference>
<dbReference type="Proteomes" id="UP000383932">
    <property type="component" value="Unassembled WGS sequence"/>
</dbReference>
<protein>
    <recommendedName>
        <fullName evidence="5">CN hydrolase domain-containing protein</fullName>
    </recommendedName>
</protein>
<proteinExistence type="predicted"/>
<evidence type="ECO:0000256" key="2">
    <source>
        <dbReference type="SAM" id="Phobius"/>
    </source>
</evidence>
<feature type="transmembrane region" description="Helical" evidence="2">
    <location>
        <begin position="166"/>
        <end position="188"/>
    </location>
</feature>
<feature type="transmembrane region" description="Helical" evidence="2">
    <location>
        <begin position="7"/>
        <end position="27"/>
    </location>
</feature>
<feature type="transmembrane region" description="Helical" evidence="2">
    <location>
        <begin position="126"/>
        <end position="146"/>
    </location>
</feature>
<comment type="caution">
    <text evidence="3">The sequence shown here is derived from an EMBL/GenBank/DDBJ whole genome shotgun (WGS) entry which is preliminary data.</text>
</comment>
<evidence type="ECO:0000313" key="3">
    <source>
        <dbReference type="EMBL" id="KAB5593646.1"/>
    </source>
</evidence>
<evidence type="ECO:0000313" key="4">
    <source>
        <dbReference type="Proteomes" id="UP000383932"/>
    </source>
</evidence>
<dbReference type="AlphaFoldDB" id="A0A5N5QR56"/>
<keyword evidence="2" id="KW-0812">Transmembrane</keyword>
<dbReference type="InterPro" id="IPR036526">
    <property type="entry name" value="C-N_Hydrolase_sf"/>
</dbReference>
<feature type="transmembrane region" description="Helical" evidence="2">
    <location>
        <begin position="33"/>
        <end position="50"/>
    </location>
</feature>
<dbReference type="OrthoDB" id="2626014at2759"/>
<dbReference type="EMBL" id="SSOP01000033">
    <property type="protein sequence ID" value="KAB5593646.1"/>
    <property type="molecule type" value="Genomic_DNA"/>
</dbReference>
<name>A0A5N5QR56_9AGAM</name>
<feature type="transmembrane region" description="Helical" evidence="2">
    <location>
        <begin position="234"/>
        <end position="252"/>
    </location>
</feature>
<feature type="compositionally biased region" description="Basic and acidic residues" evidence="1">
    <location>
        <begin position="203"/>
        <end position="212"/>
    </location>
</feature>
<evidence type="ECO:0000256" key="1">
    <source>
        <dbReference type="SAM" id="MobiDB-lite"/>
    </source>
</evidence>
<feature type="region of interest" description="Disordered" evidence="1">
    <location>
        <begin position="203"/>
        <end position="228"/>
    </location>
</feature>
<gene>
    <name evidence="3" type="ORF">CTheo_2939</name>
</gene>
<keyword evidence="2" id="KW-1133">Transmembrane helix</keyword>